<organism evidence="3 4">
    <name type="scientific">Acetobacter fallax</name>
    <dbReference type="NCBI Taxonomy" id="1737473"/>
    <lineage>
        <taxon>Bacteria</taxon>
        <taxon>Pseudomonadati</taxon>
        <taxon>Pseudomonadota</taxon>
        <taxon>Alphaproteobacteria</taxon>
        <taxon>Acetobacterales</taxon>
        <taxon>Acetobacteraceae</taxon>
        <taxon>Acetobacter</taxon>
    </lineage>
</organism>
<evidence type="ECO:0000256" key="1">
    <source>
        <dbReference type="SAM" id="MobiDB-lite"/>
    </source>
</evidence>
<sequence length="576" mass="62009">MPRPCSGSDRRRRNGRCAPCFRPEPVGRPAALCRPRSPGLTEESHSGTSEIPRHRHGGSEITKHCLQPWRQRALSGAGGPGSCRPAVVSGTRKGRRMDDIAVSERIRDSRTTSTAGVVIIGGGFTGTAVAFHLASRPEQIQPIVVFEPRPVLGAGLAYSTSVSAHRINVPASRMSLLPDKKEDFQDWINETRAVDTDPQATHSDGSVYPARAVFGRYVADRIRPALENGRVEHRIAQVVSVEPRPEGRWLVKAADGTQVEAQVVVIATSHPAPALPAPLSRLLASTGGTLPSLIADPWAPNAFTSVSQDARVLIIGTGLTMADVVASLDHAAHTGAILAISRRGQTSRGDLSSNVSANGDFSTRPARTARALLDNVREIISIHPEWPWQTVFNALRKQAAQVWSALPVSERRRLVRHLRPFWDTRRFRIAPQTSAILDRLISEGRLKTEAARIIEAHTEGSTIAVTLAHRGGGQETIDVDTVIATTGPAHGSVLKSQPFLEQLSLDGLLECDPVGLGLHTDQNGHVLAKGQIQQTLFVAGPLSRAAYGELMGLPEVTANAAQISENVSAVLKEHHQ</sequence>
<name>A0ABX0KCZ8_9PROT</name>
<dbReference type="SUPFAM" id="SSF51905">
    <property type="entry name" value="FAD/NAD(P)-binding domain"/>
    <property type="match status" value="1"/>
</dbReference>
<gene>
    <name evidence="3" type="ORF">GOB84_15210</name>
</gene>
<dbReference type="PANTHER" id="PTHR40254">
    <property type="entry name" value="BLR0577 PROTEIN"/>
    <property type="match status" value="1"/>
</dbReference>
<dbReference type="Proteomes" id="UP000615326">
    <property type="component" value="Unassembled WGS sequence"/>
</dbReference>
<dbReference type="Pfam" id="PF13454">
    <property type="entry name" value="NAD_binding_9"/>
    <property type="match status" value="1"/>
</dbReference>
<dbReference type="PANTHER" id="PTHR40254:SF1">
    <property type="entry name" value="BLR0577 PROTEIN"/>
    <property type="match status" value="1"/>
</dbReference>
<dbReference type="Gene3D" id="3.50.50.60">
    <property type="entry name" value="FAD/NAD(P)-binding domain"/>
    <property type="match status" value="2"/>
</dbReference>
<keyword evidence="4" id="KW-1185">Reference proteome</keyword>
<dbReference type="InterPro" id="IPR036188">
    <property type="entry name" value="FAD/NAD-bd_sf"/>
</dbReference>
<protein>
    <submittedName>
        <fullName evidence="3">NAD(P)-binding protein</fullName>
    </submittedName>
</protein>
<feature type="region of interest" description="Disordered" evidence="1">
    <location>
        <begin position="74"/>
        <end position="95"/>
    </location>
</feature>
<dbReference type="InterPro" id="IPR052189">
    <property type="entry name" value="L-asp_N-monooxygenase_NS-form"/>
</dbReference>
<evidence type="ECO:0000259" key="2">
    <source>
        <dbReference type="Pfam" id="PF13454"/>
    </source>
</evidence>
<accession>A0ABX0KCZ8</accession>
<evidence type="ECO:0000313" key="4">
    <source>
        <dbReference type="Proteomes" id="UP000615326"/>
    </source>
</evidence>
<reference evidence="3 4" key="1">
    <citation type="journal article" date="2020" name="Int. J. Syst. Evol. Microbiol.">
        <title>Novel acetic acid bacteria from cider fermentations: Acetobacter conturbans sp. nov. and Acetobacter fallax sp. nov.</title>
        <authorList>
            <person name="Sombolestani A.S."/>
            <person name="Cleenwerck I."/>
            <person name="Cnockaert M."/>
            <person name="Borremans W."/>
            <person name="Wieme A.D."/>
            <person name="De Vuyst L."/>
            <person name="Vandamme P."/>
        </authorList>
    </citation>
    <scope>NUCLEOTIDE SEQUENCE [LARGE SCALE GENOMIC DNA]</scope>
    <source>
        <strain evidence="3 4">LMG 1637</strain>
    </source>
</reference>
<comment type="caution">
    <text evidence="3">The sequence shown here is derived from an EMBL/GenBank/DDBJ whole genome shotgun (WGS) entry which is preliminary data.</text>
</comment>
<feature type="domain" description="FAD-dependent urate hydroxylase HpyO/Asp monooxygenase CreE-like FAD/NAD(P)-binding" evidence="2">
    <location>
        <begin position="118"/>
        <end position="270"/>
    </location>
</feature>
<evidence type="ECO:0000313" key="3">
    <source>
        <dbReference type="EMBL" id="NHO33875.1"/>
    </source>
</evidence>
<dbReference type="InterPro" id="IPR038732">
    <property type="entry name" value="HpyO/CreE_NAD-binding"/>
</dbReference>
<feature type="region of interest" description="Disordered" evidence="1">
    <location>
        <begin position="1"/>
        <end position="58"/>
    </location>
</feature>
<dbReference type="EMBL" id="WOSW01000042">
    <property type="protein sequence ID" value="NHO33875.1"/>
    <property type="molecule type" value="Genomic_DNA"/>
</dbReference>
<proteinExistence type="predicted"/>